<evidence type="ECO:0000256" key="2">
    <source>
        <dbReference type="ARBA" id="ARBA00022692"/>
    </source>
</evidence>
<dbReference type="STRING" id="485916.Dtox_2262"/>
<comment type="catalytic activity">
    <reaction evidence="7">
        <text>a peptidoglycan chain = a peptidoglycan chain with N-acetyl-1,6-anhydromuramyl-[peptide] at the reducing end + a peptidoglycan chain with N-acetylglucosamine at the non-reducing end.</text>
        <dbReference type="EC" id="4.2.2.29"/>
    </reaction>
</comment>
<dbReference type="Gene3D" id="3.30.160.60">
    <property type="entry name" value="Classic Zinc Finger"/>
    <property type="match status" value="1"/>
</dbReference>
<reference evidence="8 9" key="1">
    <citation type="journal article" date="2009" name="Stand. Genomic Sci.">
        <title>Complete genome sequence of Desulfotomaculum acetoxidans type strain (5575).</title>
        <authorList>
            <person name="Spring S."/>
            <person name="Lapidus A."/>
            <person name="Schroder M."/>
            <person name="Gleim D."/>
            <person name="Sims D."/>
            <person name="Meincke L."/>
            <person name="Glavina Del Rio T."/>
            <person name="Tice H."/>
            <person name="Copeland A."/>
            <person name="Cheng J.F."/>
            <person name="Lucas S."/>
            <person name="Chen F."/>
            <person name="Nolan M."/>
            <person name="Bruce D."/>
            <person name="Goodwin L."/>
            <person name="Pitluck S."/>
            <person name="Ivanova N."/>
            <person name="Mavromatis K."/>
            <person name="Mikhailova N."/>
            <person name="Pati A."/>
            <person name="Chen A."/>
            <person name="Palaniappan K."/>
            <person name="Land M."/>
            <person name="Hauser L."/>
            <person name="Chang Y.J."/>
            <person name="Jeffries C.D."/>
            <person name="Chain P."/>
            <person name="Saunders E."/>
            <person name="Brettin T."/>
            <person name="Detter J.C."/>
            <person name="Goker M."/>
            <person name="Bristow J."/>
            <person name="Eisen J.A."/>
            <person name="Markowitz V."/>
            <person name="Hugenholtz P."/>
            <person name="Kyrpides N.C."/>
            <person name="Klenk H.P."/>
            <person name="Han C."/>
        </authorList>
    </citation>
    <scope>NUCLEOTIDE SEQUENCE [LARGE SCALE GENOMIC DNA]</scope>
    <source>
        <strain evidence="9">ATCC 49208 / DSM 771 / VKM B-1644</strain>
    </source>
</reference>
<dbReference type="Proteomes" id="UP000002217">
    <property type="component" value="Chromosome"/>
</dbReference>
<comment type="subcellular location">
    <subcellularLocation>
        <location evidence="7">Cell membrane</location>
        <topology evidence="7">Single-pass membrane protein</topology>
    </subcellularLocation>
</comment>
<dbReference type="PROSITE" id="PS51257">
    <property type="entry name" value="PROKAR_LIPOPROTEIN"/>
    <property type="match status" value="1"/>
</dbReference>
<keyword evidence="4 7" id="KW-0472">Membrane</keyword>
<dbReference type="GO" id="GO:0071555">
    <property type="term" value="P:cell wall organization"/>
    <property type="evidence" value="ECO:0007669"/>
    <property type="project" value="UniProtKB-KW"/>
</dbReference>
<dbReference type="GO" id="GO:0009252">
    <property type="term" value="P:peptidoglycan biosynthetic process"/>
    <property type="evidence" value="ECO:0007669"/>
    <property type="project" value="UniProtKB-UniRule"/>
</dbReference>
<accession>C8VZU8</accession>
<evidence type="ECO:0000256" key="3">
    <source>
        <dbReference type="ARBA" id="ARBA00022989"/>
    </source>
</evidence>
<dbReference type="AlphaFoldDB" id="C8VZU8"/>
<dbReference type="NCBIfam" id="TIGR00247">
    <property type="entry name" value="endolytic transglycosylase MltG"/>
    <property type="match status" value="1"/>
</dbReference>
<gene>
    <name evidence="7" type="primary">mltG</name>
    <name evidence="8" type="ordered locus">Dtox_2262</name>
</gene>
<proteinExistence type="inferred from homology"/>
<name>C8VZU8_DESAS</name>
<organism evidence="8 9">
    <name type="scientific">Desulfofarcimen acetoxidans (strain ATCC 49208 / DSM 771 / KCTC 5769 / VKM B-1644 / 5575)</name>
    <name type="common">Desulfotomaculum acetoxidans</name>
    <dbReference type="NCBI Taxonomy" id="485916"/>
    <lineage>
        <taxon>Bacteria</taxon>
        <taxon>Bacillati</taxon>
        <taxon>Bacillota</taxon>
        <taxon>Clostridia</taxon>
        <taxon>Eubacteriales</taxon>
        <taxon>Peptococcaceae</taxon>
        <taxon>Desulfofarcimen</taxon>
    </lineage>
</organism>
<dbReference type="InterPro" id="IPR003770">
    <property type="entry name" value="MLTG-like"/>
</dbReference>
<keyword evidence="6 7" id="KW-0961">Cell wall biogenesis/degradation</keyword>
<dbReference type="eggNOG" id="COG1559">
    <property type="taxonomic scope" value="Bacteria"/>
</dbReference>
<evidence type="ECO:0000256" key="4">
    <source>
        <dbReference type="ARBA" id="ARBA00023136"/>
    </source>
</evidence>
<protein>
    <recommendedName>
        <fullName evidence="7">Endolytic murein transglycosylase</fullName>
        <ecNumber evidence="7">4.2.2.29</ecNumber>
    </recommendedName>
    <alternativeName>
        <fullName evidence="7">Peptidoglycan lytic transglycosylase</fullName>
    </alternativeName>
    <alternativeName>
        <fullName evidence="7">Peptidoglycan polymerization terminase</fullName>
    </alternativeName>
</protein>
<evidence type="ECO:0000256" key="6">
    <source>
        <dbReference type="ARBA" id="ARBA00023316"/>
    </source>
</evidence>
<keyword evidence="9" id="KW-1185">Reference proteome</keyword>
<evidence type="ECO:0000313" key="9">
    <source>
        <dbReference type="Proteomes" id="UP000002217"/>
    </source>
</evidence>
<dbReference type="PANTHER" id="PTHR30518:SF2">
    <property type="entry name" value="ENDOLYTIC MUREIN TRANSGLYCOSYLASE"/>
    <property type="match status" value="1"/>
</dbReference>
<dbReference type="GO" id="GO:0008932">
    <property type="term" value="F:lytic endotransglycosylase activity"/>
    <property type="evidence" value="ECO:0007669"/>
    <property type="project" value="UniProtKB-UniRule"/>
</dbReference>
<keyword evidence="3 7" id="KW-1133">Transmembrane helix</keyword>
<evidence type="ECO:0000256" key="1">
    <source>
        <dbReference type="ARBA" id="ARBA00022475"/>
    </source>
</evidence>
<dbReference type="Pfam" id="PF02618">
    <property type="entry name" value="YceG"/>
    <property type="match status" value="1"/>
</dbReference>
<dbReference type="EMBL" id="CP001720">
    <property type="protein sequence ID" value="ACV63076.1"/>
    <property type="molecule type" value="Genomic_DNA"/>
</dbReference>
<dbReference type="Gene3D" id="3.30.1490.480">
    <property type="entry name" value="Endolytic murein transglycosylase"/>
    <property type="match status" value="2"/>
</dbReference>
<keyword evidence="5 7" id="KW-0456">Lyase</keyword>
<dbReference type="GO" id="GO:0005886">
    <property type="term" value="C:plasma membrane"/>
    <property type="evidence" value="ECO:0007669"/>
    <property type="project" value="UniProtKB-SubCell"/>
</dbReference>
<dbReference type="CDD" id="cd08010">
    <property type="entry name" value="MltG_like"/>
    <property type="match status" value="1"/>
</dbReference>
<dbReference type="KEGG" id="dae:Dtox_2262"/>
<evidence type="ECO:0000256" key="7">
    <source>
        <dbReference type="HAMAP-Rule" id="MF_02065"/>
    </source>
</evidence>
<comment type="function">
    <text evidence="7">Functions as a peptidoglycan terminase that cleaves nascent peptidoglycan strands endolytically to terminate their elongation.</text>
</comment>
<evidence type="ECO:0000313" key="8">
    <source>
        <dbReference type="EMBL" id="ACV63076.1"/>
    </source>
</evidence>
<dbReference type="OrthoDB" id="9814591at2"/>
<keyword evidence="2 7" id="KW-0812">Transmembrane</keyword>
<dbReference type="HAMAP" id="MF_02065">
    <property type="entry name" value="MltG"/>
    <property type="match status" value="1"/>
</dbReference>
<dbReference type="RefSeq" id="WP_015757777.1">
    <property type="nucleotide sequence ID" value="NC_013216.1"/>
</dbReference>
<dbReference type="EC" id="4.2.2.29" evidence="7"/>
<feature type="transmembrane region" description="Helical" evidence="7">
    <location>
        <begin position="12"/>
        <end position="37"/>
    </location>
</feature>
<dbReference type="HOGENOM" id="CLU_025574_2_2_9"/>
<sequence length="344" mass="39143">MKSFMKLRFKFFHIAVAVLACIVLILCLAMFWVNYLFEPPKTLVNGQAVIDVPNQANADTIAKILYEKDLIKSRRVFSFYVRYTGADSKLKAGEYRLDSGQTLPQIVDKMIKGSSMGYNVTIPEGFNLKQITDLLVSKKLVDRENFYKGIQEGDFDYSFLKGVKTGDNRLEGYLFPDTYFFDKNRDGKEIINIMLSRFNEVMGQLQYEQKARQLGLTLNQAVTIASLIEREAKYDKERTVIAGVIFNRLRMGMPLQIDATVQYALGTNRIKLYNKDLEINSPYNTYRINGLPPGPIASPGKASLLAVVNPDKSNYLYYLAKPDGTHVFAVSLEEHNKNKAIYIK</sequence>
<evidence type="ECO:0000256" key="5">
    <source>
        <dbReference type="ARBA" id="ARBA00023239"/>
    </source>
</evidence>
<keyword evidence="1 7" id="KW-1003">Cell membrane</keyword>
<feature type="site" description="Important for catalytic activity" evidence="7">
    <location>
        <position position="231"/>
    </location>
</feature>
<comment type="similarity">
    <text evidence="7">Belongs to the transglycosylase MltG family.</text>
</comment>
<dbReference type="PANTHER" id="PTHR30518">
    <property type="entry name" value="ENDOLYTIC MUREIN TRANSGLYCOSYLASE"/>
    <property type="match status" value="1"/>
</dbReference>